<dbReference type="InterPro" id="IPR024728">
    <property type="entry name" value="PolY_HhH_motif"/>
</dbReference>
<feature type="site" description="Substrate discrimination" evidence="12">
    <location>
        <position position="5"/>
    </location>
</feature>
<dbReference type="GO" id="GO:0009432">
    <property type="term" value="P:SOS response"/>
    <property type="evidence" value="ECO:0007669"/>
    <property type="project" value="TreeGrafter"/>
</dbReference>
<evidence type="ECO:0000256" key="5">
    <source>
        <dbReference type="ARBA" id="ARBA00022705"/>
    </source>
</evidence>
<evidence type="ECO:0000256" key="1">
    <source>
        <dbReference type="ARBA" id="ARBA00010945"/>
    </source>
</evidence>
<keyword evidence="2 12" id="KW-0515">Mutator protein</keyword>
<feature type="compositionally biased region" description="Basic and acidic residues" evidence="13">
    <location>
        <begin position="395"/>
        <end position="412"/>
    </location>
</feature>
<dbReference type="GO" id="GO:0000287">
    <property type="term" value="F:magnesium ion binding"/>
    <property type="evidence" value="ECO:0007669"/>
    <property type="project" value="UniProtKB-UniRule"/>
</dbReference>
<keyword evidence="7 12" id="KW-0227">DNA damage</keyword>
<dbReference type="Gene3D" id="1.10.150.20">
    <property type="entry name" value="5' to 3' exonuclease, C-terminal subdomain"/>
    <property type="match status" value="1"/>
</dbReference>
<keyword evidence="6 12" id="KW-0479">Metal-binding</keyword>
<evidence type="ECO:0000256" key="11">
    <source>
        <dbReference type="ARBA" id="ARBA00049244"/>
    </source>
</evidence>
<dbReference type="InterPro" id="IPR036775">
    <property type="entry name" value="DNA_pol_Y-fam_lit_finger_sf"/>
</dbReference>
<dbReference type="CDD" id="cd03586">
    <property type="entry name" value="PolY_Pol_IV_kappa"/>
    <property type="match status" value="1"/>
</dbReference>
<dbReference type="Proteomes" id="UP000270261">
    <property type="component" value="Unassembled WGS sequence"/>
</dbReference>
<keyword evidence="12" id="KW-0963">Cytoplasm</keyword>
<dbReference type="GO" id="GO:0003887">
    <property type="term" value="F:DNA-directed DNA polymerase activity"/>
    <property type="evidence" value="ECO:0007669"/>
    <property type="project" value="UniProtKB-UniRule"/>
</dbReference>
<evidence type="ECO:0000256" key="9">
    <source>
        <dbReference type="ARBA" id="ARBA00022932"/>
    </source>
</evidence>
<dbReference type="GO" id="GO:0006261">
    <property type="term" value="P:DNA-templated DNA replication"/>
    <property type="evidence" value="ECO:0007669"/>
    <property type="project" value="UniProtKB-UniRule"/>
</dbReference>
<keyword evidence="12" id="KW-0238">DNA-binding</keyword>
<dbReference type="EC" id="2.7.7.7" evidence="12"/>
<dbReference type="PANTHER" id="PTHR11076">
    <property type="entry name" value="DNA REPAIR POLYMERASE UMUC / TRANSFERASE FAMILY MEMBER"/>
    <property type="match status" value="1"/>
</dbReference>
<dbReference type="Gene3D" id="3.30.70.270">
    <property type="match status" value="2"/>
</dbReference>
<comment type="caution">
    <text evidence="15">The sequence shown here is derived from an EMBL/GenBank/DDBJ whole genome shotgun (WGS) entry which is preliminary data.</text>
</comment>
<dbReference type="PROSITE" id="PS50173">
    <property type="entry name" value="UMUC"/>
    <property type="match status" value="1"/>
</dbReference>
<evidence type="ECO:0000256" key="13">
    <source>
        <dbReference type="SAM" id="MobiDB-lite"/>
    </source>
</evidence>
<comment type="subcellular location">
    <subcellularLocation>
        <location evidence="12">Cytoplasm</location>
    </subcellularLocation>
</comment>
<gene>
    <name evidence="12" type="primary">dinB</name>
    <name evidence="15" type="ORF">EHV23_07220</name>
</gene>
<dbReference type="InterPro" id="IPR022880">
    <property type="entry name" value="DNApol_IV"/>
</dbReference>
<evidence type="ECO:0000256" key="10">
    <source>
        <dbReference type="ARBA" id="ARBA00023204"/>
    </source>
</evidence>
<feature type="region of interest" description="Disordered" evidence="13">
    <location>
        <begin position="385"/>
        <end position="435"/>
    </location>
</feature>
<dbReference type="InterPro" id="IPR043502">
    <property type="entry name" value="DNA/RNA_pol_sf"/>
</dbReference>
<dbReference type="InterPro" id="IPR017961">
    <property type="entry name" value="DNA_pol_Y-fam_little_finger"/>
</dbReference>
<protein>
    <recommendedName>
        <fullName evidence="12">DNA polymerase IV</fullName>
        <shortName evidence="12">Pol IV</shortName>
        <ecNumber evidence="12">2.7.7.7</ecNumber>
    </recommendedName>
</protein>
<comment type="caution">
    <text evidence="12">Lacks conserved residue(s) required for the propagation of feature annotation.</text>
</comment>
<evidence type="ECO:0000256" key="3">
    <source>
        <dbReference type="ARBA" id="ARBA00022679"/>
    </source>
</evidence>
<reference evidence="15 16" key="1">
    <citation type="submission" date="2018-11" db="EMBL/GenBank/DDBJ databases">
        <title>Genome sequencing of Lautropia sp. KCOM 2505 (= ChDC F240).</title>
        <authorList>
            <person name="Kook J.-K."/>
            <person name="Park S.-N."/>
            <person name="Lim Y.K."/>
        </authorList>
    </citation>
    <scope>NUCLEOTIDE SEQUENCE [LARGE SCALE GENOMIC DNA]</scope>
    <source>
        <strain evidence="15 16">KCOM 2505</strain>
    </source>
</reference>
<keyword evidence="16" id="KW-1185">Reference proteome</keyword>
<keyword evidence="5 12" id="KW-0235">DNA replication</keyword>
<dbReference type="Pfam" id="PF11798">
    <property type="entry name" value="IMS_HHH"/>
    <property type="match status" value="1"/>
</dbReference>
<keyword evidence="4 12" id="KW-0548">Nucleotidyltransferase</keyword>
<dbReference type="EMBL" id="RRUE01000001">
    <property type="protein sequence ID" value="RRN46162.1"/>
    <property type="molecule type" value="Genomic_DNA"/>
</dbReference>
<feature type="active site" evidence="12">
    <location>
        <position position="144"/>
    </location>
</feature>
<dbReference type="HAMAP" id="MF_01113">
    <property type="entry name" value="DNApol_IV"/>
    <property type="match status" value="1"/>
</dbReference>
<dbReference type="Pfam" id="PF11799">
    <property type="entry name" value="IMS_C"/>
    <property type="match status" value="1"/>
</dbReference>
<dbReference type="Gene3D" id="3.40.1170.60">
    <property type="match status" value="1"/>
</dbReference>
<dbReference type="OrthoDB" id="9808813at2"/>
<name>A0A426FTX1_9BURK</name>
<dbReference type="InterPro" id="IPR043128">
    <property type="entry name" value="Rev_trsase/Diguanyl_cyclase"/>
</dbReference>
<dbReference type="Gene3D" id="3.30.1490.100">
    <property type="entry name" value="DNA polymerase, Y-family, little finger domain"/>
    <property type="match status" value="1"/>
</dbReference>
<evidence type="ECO:0000313" key="16">
    <source>
        <dbReference type="Proteomes" id="UP000270261"/>
    </source>
</evidence>
<dbReference type="InterPro" id="IPR050116">
    <property type="entry name" value="DNA_polymerase-Y"/>
</dbReference>
<evidence type="ECO:0000256" key="2">
    <source>
        <dbReference type="ARBA" id="ARBA00022457"/>
    </source>
</evidence>
<dbReference type="GO" id="GO:0042276">
    <property type="term" value="P:error-prone translesion synthesis"/>
    <property type="evidence" value="ECO:0007669"/>
    <property type="project" value="TreeGrafter"/>
</dbReference>
<evidence type="ECO:0000256" key="6">
    <source>
        <dbReference type="ARBA" id="ARBA00022723"/>
    </source>
</evidence>
<evidence type="ECO:0000256" key="7">
    <source>
        <dbReference type="ARBA" id="ARBA00022763"/>
    </source>
</evidence>
<dbReference type="GO" id="GO:0005829">
    <property type="term" value="C:cytosol"/>
    <property type="evidence" value="ECO:0007669"/>
    <property type="project" value="TreeGrafter"/>
</dbReference>
<feature type="domain" description="UmuC" evidence="14">
    <location>
        <begin position="1"/>
        <end position="226"/>
    </location>
</feature>
<accession>A0A426FTX1</accession>
<dbReference type="GO" id="GO:0006281">
    <property type="term" value="P:DNA repair"/>
    <property type="evidence" value="ECO:0007669"/>
    <property type="project" value="UniProtKB-UniRule"/>
</dbReference>
<proteinExistence type="inferred from homology"/>
<comment type="cofactor">
    <cofactor evidence="12">
        <name>Mg(2+)</name>
        <dbReference type="ChEBI" id="CHEBI:18420"/>
    </cofactor>
    <text evidence="12">Binds 2 magnesium ions per subunit.</text>
</comment>
<keyword evidence="10 12" id="KW-0234">DNA repair</keyword>
<evidence type="ECO:0000256" key="8">
    <source>
        <dbReference type="ARBA" id="ARBA00022842"/>
    </source>
</evidence>
<dbReference type="SUPFAM" id="SSF56672">
    <property type="entry name" value="DNA/RNA polymerases"/>
    <property type="match status" value="1"/>
</dbReference>
<keyword evidence="9 12" id="KW-0239">DNA-directed DNA polymerase</keyword>
<keyword evidence="3 12" id="KW-0808">Transferase</keyword>
<evidence type="ECO:0000313" key="15">
    <source>
        <dbReference type="EMBL" id="RRN46162.1"/>
    </source>
</evidence>
<comment type="catalytic activity">
    <reaction evidence="11 12">
        <text>DNA(n) + a 2'-deoxyribonucleoside 5'-triphosphate = DNA(n+1) + diphosphate</text>
        <dbReference type="Rhea" id="RHEA:22508"/>
        <dbReference type="Rhea" id="RHEA-COMP:17339"/>
        <dbReference type="Rhea" id="RHEA-COMP:17340"/>
        <dbReference type="ChEBI" id="CHEBI:33019"/>
        <dbReference type="ChEBI" id="CHEBI:61560"/>
        <dbReference type="ChEBI" id="CHEBI:173112"/>
        <dbReference type="EC" id="2.7.7.7"/>
    </reaction>
</comment>
<comment type="similarity">
    <text evidence="1 12">Belongs to the DNA polymerase type-Y family.</text>
</comment>
<dbReference type="FunFam" id="3.30.1490.100:FF:000004">
    <property type="entry name" value="DNA polymerase IV"/>
    <property type="match status" value="1"/>
</dbReference>
<dbReference type="Pfam" id="PF00817">
    <property type="entry name" value="IMS"/>
    <property type="match status" value="1"/>
</dbReference>
<feature type="binding site" evidence="12">
    <location>
        <position position="143"/>
    </location>
    <ligand>
        <name>Mg(2+)</name>
        <dbReference type="ChEBI" id="CHEBI:18420"/>
    </ligand>
</feature>
<dbReference type="SUPFAM" id="SSF100879">
    <property type="entry name" value="Lesion bypass DNA polymerase (Y-family), little finger domain"/>
    <property type="match status" value="1"/>
</dbReference>
<evidence type="ECO:0000256" key="4">
    <source>
        <dbReference type="ARBA" id="ARBA00022695"/>
    </source>
</evidence>
<comment type="subunit">
    <text evidence="12">Monomer.</text>
</comment>
<comment type="function">
    <text evidence="12">Poorly processive, error-prone DNA polymerase involved in untargeted mutagenesis. Copies undamaged DNA at stalled replication forks, which arise in vivo from mismatched or misaligned primer ends. These misaligned primers can be extended by PolIV. Exhibits no 3'-5' exonuclease (proofreading) activity. May be involved in translesional synthesis, in conjunction with the beta clamp from PolIII.</text>
</comment>
<dbReference type="GO" id="GO:0003684">
    <property type="term" value="F:damaged DNA binding"/>
    <property type="evidence" value="ECO:0007669"/>
    <property type="project" value="InterPro"/>
</dbReference>
<dbReference type="InterPro" id="IPR001126">
    <property type="entry name" value="UmuC"/>
</dbReference>
<organism evidence="15 16">
    <name type="scientific">Lautropia dentalis</name>
    <dbReference type="NCBI Taxonomy" id="2490857"/>
    <lineage>
        <taxon>Bacteria</taxon>
        <taxon>Pseudomonadati</taxon>
        <taxon>Pseudomonadota</taxon>
        <taxon>Betaproteobacteria</taxon>
        <taxon>Burkholderiales</taxon>
        <taxon>Burkholderiaceae</taxon>
        <taxon>Lautropia</taxon>
    </lineage>
</organism>
<keyword evidence="8 12" id="KW-0460">Magnesium</keyword>
<evidence type="ECO:0000259" key="14">
    <source>
        <dbReference type="PROSITE" id="PS50173"/>
    </source>
</evidence>
<dbReference type="AlphaFoldDB" id="A0A426FTX1"/>
<dbReference type="PANTHER" id="PTHR11076:SF33">
    <property type="entry name" value="DNA POLYMERASE KAPPA"/>
    <property type="match status" value="1"/>
</dbReference>
<evidence type="ECO:0000256" key="12">
    <source>
        <dbReference type="HAMAP-Rule" id="MF_01113"/>
    </source>
</evidence>
<sequence>MDAFFASVTLLQFPQLRDLPVVIGGSRQTTAGLLAQIDSQHPDAGYLARAQAGTREAEQVLASIDPAHFPHLQGYRGRGVTTTATYAARRFGLGSGMGLARAARLCPQAILLPADFDSYRAYSRRFKAIILSEAPVMEDRGIDEVFIDFTELPGVQQDGGRALAARIQQRIQDETGLSCSIGVAPNKLLAKMASDFDKPHGITMIHPEDLQTRIWPLPCRLINGIGPRTDARLQALGIGTIAQLAACALPWLVRHFGARSGRWLHDAAWGRDDRPVADRGEPVSISRETTFERDLHAVHDRALLGQLFTRLAEQTAADLQRKGYAGRTVGIKLRYADFRTVTRDLTVDTPTQDAAQIRRLAGLCLKRVDLRQRLRLLGIRVSSLSPHPPAQKGVAGHEAHMPRDAEHPEPPGRDAQTGRTPGSSHALPLQGELPF</sequence>